<dbReference type="EMBL" id="BRXZ01008034">
    <property type="protein sequence ID" value="GMI20150.1"/>
    <property type="molecule type" value="Genomic_DNA"/>
</dbReference>
<dbReference type="InterPro" id="IPR001611">
    <property type="entry name" value="Leu-rich_rpt"/>
</dbReference>
<organism evidence="2 3">
    <name type="scientific">Triparma retinervis</name>
    <dbReference type="NCBI Taxonomy" id="2557542"/>
    <lineage>
        <taxon>Eukaryota</taxon>
        <taxon>Sar</taxon>
        <taxon>Stramenopiles</taxon>
        <taxon>Ochrophyta</taxon>
        <taxon>Bolidophyceae</taxon>
        <taxon>Parmales</taxon>
        <taxon>Triparmaceae</taxon>
        <taxon>Triparma</taxon>
    </lineage>
</organism>
<gene>
    <name evidence="2" type="ORF">TrRE_jg9793</name>
</gene>
<keyword evidence="3" id="KW-1185">Reference proteome</keyword>
<dbReference type="Pfam" id="PF13516">
    <property type="entry name" value="LRR_6"/>
    <property type="match status" value="4"/>
</dbReference>
<dbReference type="PANTHER" id="PTHR24114">
    <property type="entry name" value="LEUCINE RICH REPEAT FAMILY PROTEIN"/>
    <property type="match status" value="1"/>
</dbReference>
<name>A0A9W7L0W1_9STRA</name>
<dbReference type="InterPro" id="IPR032675">
    <property type="entry name" value="LRR_dom_sf"/>
</dbReference>
<evidence type="ECO:0000313" key="3">
    <source>
        <dbReference type="Proteomes" id="UP001165082"/>
    </source>
</evidence>
<dbReference type="SUPFAM" id="SSF52047">
    <property type="entry name" value="RNI-like"/>
    <property type="match status" value="1"/>
</dbReference>
<sequence>MKKFEDSSTWFKDLDPMVALEVREEMRRSSTAVDGFPVGSPVISRAMSPSSVGSTSSFRGSPSFLAPVLPREFEGEESELMEDNGDANFASKVDLFSLRMKSIIDEERETIGKEAYLEACKAYRTAPNIYFLDNLPRTHIDLNNYNCSPEAIMAMSCAMRFNTTLKFLDFTDNFMGDKAGETLIKALLENHSISTLVLAGNKLGKKTGKALADLLLSKTIRLSTINASKNELDDYSTTLLGASLDGKNKTVTSLDLSHNNITSNGASSIFRVLDRRHLVYLNMTGNKINVVESFGISRHLPDSLKEYKAMISDLPDLLISSVLKTLDLSLTNLGNPIAKIIAQVVSDDTTCLASVNLSFCQIEKEGGIALAKGIMGNTTLTKLHLRGNSMGFDCLLTFINALPSCPSLTLLDLRDCMLDAKRDLTADPLVKRNYGGVSKEMVEKALIKQEEFHKIQEEMMAVNGGGLIGKKGKKGKGGKKNGGKKGKKGKGSGVDLSSIPKKFFDMVVQDAIREKEELAAPPPPVPEASSAKADPKSKKRASVAKVAKAKPVPLELEVAANPVSWQLPMDALTKTKTILEPEDRLAILQHHITKINNVRSGNECEILFDQKLYY</sequence>
<dbReference type="InterPro" id="IPR052394">
    <property type="entry name" value="LRR-containing"/>
</dbReference>
<dbReference type="Proteomes" id="UP001165082">
    <property type="component" value="Unassembled WGS sequence"/>
</dbReference>
<dbReference type="SMART" id="SM00368">
    <property type="entry name" value="LRR_RI"/>
    <property type="match status" value="6"/>
</dbReference>
<dbReference type="PANTHER" id="PTHR24114:SF2">
    <property type="entry name" value="F-BOX DOMAIN-CONTAINING PROTEIN-RELATED"/>
    <property type="match status" value="1"/>
</dbReference>
<accession>A0A9W7L0W1</accession>
<proteinExistence type="predicted"/>
<dbReference type="OrthoDB" id="120976at2759"/>
<reference evidence="2" key="1">
    <citation type="submission" date="2022-07" db="EMBL/GenBank/DDBJ databases">
        <title>Genome analysis of Parmales, a sister group of diatoms, reveals the evolutionary specialization of diatoms from phago-mixotrophs to photoautotrophs.</title>
        <authorList>
            <person name="Ban H."/>
            <person name="Sato S."/>
            <person name="Yoshikawa S."/>
            <person name="Kazumasa Y."/>
            <person name="Nakamura Y."/>
            <person name="Ichinomiya M."/>
            <person name="Saitoh K."/>
            <person name="Sato N."/>
            <person name="Blanc-Mathieu R."/>
            <person name="Endo H."/>
            <person name="Kuwata A."/>
            <person name="Ogata H."/>
        </authorList>
    </citation>
    <scope>NUCLEOTIDE SEQUENCE</scope>
</reference>
<feature type="region of interest" description="Disordered" evidence="1">
    <location>
        <begin position="516"/>
        <end position="542"/>
    </location>
</feature>
<evidence type="ECO:0000313" key="2">
    <source>
        <dbReference type="EMBL" id="GMI20150.1"/>
    </source>
</evidence>
<evidence type="ECO:0000256" key="1">
    <source>
        <dbReference type="SAM" id="MobiDB-lite"/>
    </source>
</evidence>
<protein>
    <submittedName>
        <fullName evidence="2">Uncharacterized protein</fullName>
    </submittedName>
</protein>
<feature type="compositionally biased region" description="Basic residues" evidence="1">
    <location>
        <begin position="470"/>
        <end position="490"/>
    </location>
</feature>
<feature type="region of interest" description="Disordered" evidence="1">
    <location>
        <begin position="466"/>
        <end position="494"/>
    </location>
</feature>
<dbReference type="Gene3D" id="3.80.10.10">
    <property type="entry name" value="Ribonuclease Inhibitor"/>
    <property type="match status" value="3"/>
</dbReference>
<comment type="caution">
    <text evidence="2">The sequence shown here is derived from an EMBL/GenBank/DDBJ whole genome shotgun (WGS) entry which is preliminary data.</text>
</comment>
<dbReference type="AlphaFoldDB" id="A0A9W7L0W1"/>